<proteinExistence type="predicted"/>
<protein>
    <recommendedName>
        <fullName evidence="4">Phytanoyl-CoA dioxygenase</fullName>
    </recommendedName>
</protein>
<keyword evidence="1" id="KW-0732">Signal</keyword>
<dbReference type="PANTHER" id="PTHR37563:SF2">
    <property type="entry name" value="PHYTANOYL-COA DIOXYGENASE FAMILY PROTEIN (AFU_ORTHOLOGUE AFUA_2G03330)"/>
    <property type="match status" value="1"/>
</dbReference>
<dbReference type="EMBL" id="JAGTXO010000038">
    <property type="protein sequence ID" value="KAG8459709.1"/>
    <property type="molecule type" value="Genomic_DNA"/>
</dbReference>
<feature type="signal peptide" evidence="1">
    <location>
        <begin position="1"/>
        <end position="22"/>
    </location>
</feature>
<dbReference type="Gene3D" id="2.60.120.620">
    <property type="entry name" value="q2cbj1_9rhob like domain"/>
    <property type="match status" value="1"/>
</dbReference>
<dbReference type="OrthoDB" id="420046at2759"/>
<evidence type="ECO:0000256" key="1">
    <source>
        <dbReference type="SAM" id="SignalP"/>
    </source>
</evidence>
<gene>
    <name evidence="2" type="ORF">KFE25_003161</name>
</gene>
<dbReference type="Pfam" id="PF05721">
    <property type="entry name" value="PhyH"/>
    <property type="match status" value="1"/>
</dbReference>
<organism evidence="2 3">
    <name type="scientific">Diacronema lutheri</name>
    <name type="common">Unicellular marine alga</name>
    <name type="synonym">Monochrysis lutheri</name>
    <dbReference type="NCBI Taxonomy" id="2081491"/>
    <lineage>
        <taxon>Eukaryota</taxon>
        <taxon>Haptista</taxon>
        <taxon>Haptophyta</taxon>
        <taxon>Pavlovophyceae</taxon>
        <taxon>Pavlovales</taxon>
        <taxon>Pavlovaceae</taxon>
        <taxon>Diacronema</taxon>
    </lineage>
</organism>
<evidence type="ECO:0000313" key="3">
    <source>
        <dbReference type="Proteomes" id="UP000751190"/>
    </source>
</evidence>
<keyword evidence="3" id="KW-1185">Reference proteome</keyword>
<feature type="chain" id="PRO_5035325245" description="Phytanoyl-CoA dioxygenase" evidence="1">
    <location>
        <begin position="23"/>
        <end position="392"/>
    </location>
</feature>
<sequence>MRTLHAVATVLAVCRAASPAAACSPGLRRVLPKAAVRASAASGPPPYASVAQRAPPARASAARELDELGFAVLRGGESVIDRSLCARVALESRERLELLLTAADDAGCNVLEQQYSFAEICHRKRLRWDMRMPASEAWVALCDAALREVAPTLRELCAASARVGAPPPPPPRVVMSGVVLSRAGADAQRFHADGGSRLFNVFVPLVDIAAESDGTQFWPGSHALGVLEEASRAQPADAETLRAMVSPRCAAGGLLVFDYRVLHRGLPNTSRERAVAYIVVATDDTHADAHNFPARTVYGCAADVAEAMPLWDGALANSWRAQQPRVRAAIQRLSRAIARKEDGAHGDDDAHGAWRRAKASVRAHCDRMGRDRWSSQAQLLAANELLAAMPPQ</sequence>
<dbReference type="InterPro" id="IPR008775">
    <property type="entry name" value="Phytyl_CoA_dOase-like"/>
</dbReference>
<dbReference type="PANTHER" id="PTHR37563">
    <property type="entry name" value="PHYTANOYL-COA DIOXYGENASE FAMILY PROTEIN (AFU_ORTHOLOGUE AFUA_2G03330)"/>
    <property type="match status" value="1"/>
</dbReference>
<dbReference type="SUPFAM" id="SSF51197">
    <property type="entry name" value="Clavaminate synthase-like"/>
    <property type="match status" value="1"/>
</dbReference>
<evidence type="ECO:0000313" key="2">
    <source>
        <dbReference type="EMBL" id="KAG8459709.1"/>
    </source>
</evidence>
<comment type="caution">
    <text evidence="2">The sequence shown here is derived from an EMBL/GenBank/DDBJ whole genome shotgun (WGS) entry which is preliminary data.</text>
</comment>
<dbReference type="InterPro" id="IPR051961">
    <property type="entry name" value="Fungal_Metabolite_Diox"/>
</dbReference>
<reference evidence="2" key="1">
    <citation type="submission" date="2021-05" db="EMBL/GenBank/DDBJ databases">
        <title>The genome of the haptophyte Pavlova lutheri (Diacronema luteri, Pavlovales) - a model for lipid biosynthesis in eukaryotic algae.</title>
        <authorList>
            <person name="Hulatt C.J."/>
            <person name="Posewitz M.C."/>
        </authorList>
    </citation>
    <scope>NUCLEOTIDE SEQUENCE</scope>
    <source>
        <strain evidence="2">NIVA-4/92</strain>
    </source>
</reference>
<dbReference type="Proteomes" id="UP000751190">
    <property type="component" value="Unassembled WGS sequence"/>
</dbReference>
<accession>A0A8J5XFD6</accession>
<evidence type="ECO:0008006" key="4">
    <source>
        <dbReference type="Google" id="ProtNLM"/>
    </source>
</evidence>
<dbReference type="AlphaFoldDB" id="A0A8J5XFD6"/>
<name>A0A8J5XFD6_DIALT</name>